<dbReference type="Proteomes" id="UP001501787">
    <property type="component" value="Unassembled WGS sequence"/>
</dbReference>
<proteinExistence type="predicted"/>
<organism evidence="1 2">
    <name type="scientific">Psychrobacter aestuarii</name>
    <dbReference type="NCBI Taxonomy" id="556327"/>
    <lineage>
        <taxon>Bacteria</taxon>
        <taxon>Pseudomonadati</taxon>
        <taxon>Pseudomonadota</taxon>
        <taxon>Gammaproteobacteria</taxon>
        <taxon>Moraxellales</taxon>
        <taxon>Moraxellaceae</taxon>
        <taxon>Psychrobacter</taxon>
    </lineage>
</organism>
<sequence>MKPTRSSGHGVKIRLSAQYAIPNVRISAIPNSNQKILPIRQNIRDRIGVRRDYSQVKDRA</sequence>
<dbReference type="EMBL" id="BAAAFR010000001">
    <property type="protein sequence ID" value="GAA0315210.1"/>
    <property type="molecule type" value="Genomic_DNA"/>
</dbReference>
<reference evidence="1 2" key="1">
    <citation type="journal article" date="2019" name="Int. J. Syst. Evol. Microbiol.">
        <title>The Global Catalogue of Microorganisms (GCM) 10K type strain sequencing project: providing services to taxonomists for standard genome sequencing and annotation.</title>
        <authorList>
            <consortium name="The Broad Institute Genomics Platform"/>
            <consortium name="The Broad Institute Genome Sequencing Center for Infectious Disease"/>
            <person name="Wu L."/>
            <person name="Ma J."/>
        </authorList>
    </citation>
    <scope>NUCLEOTIDE SEQUENCE [LARGE SCALE GENOMIC DNA]</scope>
    <source>
        <strain evidence="1 2">JCM 16343</strain>
    </source>
</reference>
<evidence type="ECO:0000313" key="1">
    <source>
        <dbReference type="EMBL" id="GAA0315210.1"/>
    </source>
</evidence>
<evidence type="ECO:0000313" key="2">
    <source>
        <dbReference type="Proteomes" id="UP001501787"/>
    </source>
</evidence>
<comment type="caution">
    <text evidence="1">The sequence shown here is derived from an EMBL/GenBank/DDBJ whole genome shotgun (WGS) entry which is preliminary data.</text>
</comment>
<protein>
    <submittedName>
        <fullName evidence="1">Uncharacterized protein</fullName>
    </submittedName>
</protein>
<name>A0ABN0VRT2_9GAMM</name>
<gene>
    <name evidence="1" type="ORF">GCM10009129_10590</name>
</gene>
<keyword evidence="2" id="KW-1185">Reference proteome</keyword>
<dbReference type="RefSeq" id="WP_201503484.1">
    <property type="nucleotide sequence ID" value="NZ_BAAAFR010000001.1"/>
</dbReference>
<accession>A0ABN0VRT2</accession>